<evidence type="ECO:0000256" key="4">
    <source>
        <dbReference type="ARBA" id="ARBA00023004"/>
    </source>
</evidence>
<feature type="compositionally biased region" description="Low complexity" evidence="6">
    <location>
        <begin position="173"/>
        <end position="194"/>
    </location>
</feature>
<dbReference type="InterPro" id="IPR051452">
    <property type="entry name" value="Diverse_Oxidoreductases"/>
</dbReference>
<dbReference type="PROSITE" id="PS00197">
    <property type="entry name" value="2FE2S_FER_1"/>
    <property type="match status" value="1"/>
</dbReference>
<dbReference type="CDD" id="cd07823">
    <property type="entry name" value="SRPBCC_5"/>
    <property type="match status" value="1"/>
</dbReference>
<feature type="domain" description="2Fe-2S ferredoxin-type" evidence="7">
    <location>
        <begin position="2"/>
        <end position="78"/>
    </location>
</feature>
<dbReference type="PANTHER" id="PTHR44379:SF8">
    <property type="entry name" value="XANTHINE DEHYDROGENASE IRON-SULFUR-BINDING SUBUNIT XDHC-RELATED"/>
    <property type="match status" value="1"/>
</dbReference>
<keyword evidence="1" id="KW-0001">2Fe-2S</keyword>
<gene>
    <name evidence="8" type="ORF">PQJ73_03410</name>
</gene>
<dbReference type="InterPro" id="IPR023393">
    <property type="entry name" value="START-like_dom_sf"/>
</dbReference>
<dbReference type="InterPro" id="IPR001041">
    <property type="entry name" value="2Fe-2S_ferredoxin-type"/>
</dbReference>
<dbReference type="RefSeq" id="WP_272775567.1">
    <property type="nucleotide sequence ID" value="NZ_JAQQLI010000003.1"/>
</dbReference>
<evidence type="ECO:0000256" key="2">
    <source>
        <dbReference type="ARBA" id="ARBA00022723"/>
    </source>
</evidence>
<dbReference type="Pfam" id="PF00111">
    <property type="entry name" value="Fer2"/>
    <property type="match status" value="1"/>
</dbReference>
<evidence type="ECO:0000256" key="6">
    <source>
        <dbReference type="SAM" id="MobiDB-lite"/>
    </source>
</evidence>
<dbReference type="InterPro" id="IPR002888">
    <property type="entry name" value="2Fe-2S-bd"/>
</dbReference>
<name>A0ABT5J526_RHOTP</name>
<dbReference type="Pfam" id="PF06240">
    <property type="entry name" value="COXG"/>
    <property type="match status" value="1"/>
</dbReference>
<keyword evidence="4" id="KW-0408">Iron</keyword>
<dbReference type="InterPro" id="IPR036884">
    <property type="entry name" value="2Fe-2S-bd_dom_sf"/>
</dbReference>
<evidence type="ECO:0000256" key="5">
    <source>
        <dbReference type="ARBA" id="ARBA00023014"/>
    </source>
</evidence>
<organism evidence="8 9">
    <name type="scientific">Rhodoplanes tepidamans</name>
    <name type="common">Rhodoplanes cryptolactis</name>
    <dbReference type="NCBI Taxonomy" id="200616"/>
    <lineage>
        <taxon>Bacteria</taxon>
        <taxon>Pseudomonadati</taxon>
        <taxon>Pseudomonadota</taxon>
        <taxon>Alphaproteobacteria</taxon>
        <taxon>Hyphomicrobiales</taxon>
        <taxon>Nitrobacteraceae</taxon>
        <taxon>Rhodoplanes</taxon>
    </lineage>
</organism>
<reference evidence="8" key="2">
    <citation type="submission" date="2023-02" db="EMBL/GenBank/DDBJ databases">
        <authorList>
            <person name="Rayyan A."/>
            <person name="Meyer T."/>
            <person name="Kyndt J.A."/>
        </authorList>
    </citation>
    <scope>NUCLEOTIDE SEQUENCE</scope>
    <source>
        <strain evidence="8">DSM 9987</strain>
    </source>
</reference>
<dbReference type="Proteomes" id="UP001165652">
    <property type="component" value="Unassembled WGS sequence"/>
</dbReference>
<feature type="region of interest" description="Disordered" evidence="6">
    <location>
        <begin position="167"/>
        <end position="194"/>
    </location>
</feature>
<keyword evidence="5" id="KW-0411">Iron-sulfur</keyword>
<reference evidence="8" key="1">
    <citation type="journal article" date="2023" name="Microbiol Resour">
        <title>Genome Sequences of Rhodoplanes serenus and Two Thermotolerant Strains, Rhodoplanes tepidamans and 'Rhodoplanes cryptolactis,' Further Refine the Genus.</title>
        <authorList>
            <person name="Rayyan A.A."/>
            <person name="Kyndt J.A."/>
        </authorList>
    </citation>
    <scope>NUCLEOTIDE SEQUENCE</scope>
    <source>
        <strain evidence="8">DSM 9987</strain>
    </source>
</reference>
<sequence length="400" mass="41741">MKTIRLTVNGRAIEETVHERMHLADVLRDKLDLTATHLRCEQGVCGACTILIDGEPARACITFPSVCDGAEVTTLEGLEHDPVTTALRQTFTREHALQCGYCTPGMLVTARDIVLRLPDADEARVRRELSGNLCRCTGYGGIVRAILSVLEARRAGRLPVMRSCRESLGPVGSRPARPSAAGAPSLSAAPARATPASSMGPLGLAGAAPTVALRQAFTVAQPPDAVWRVLSDIAAVVPCIPGASIVSVAGDRVVGRMTVTLGPMAAAFDGEAEIARDGSARRGTILGAGSDRLTRTRVAAEATYTVTAEPEGARVDVTVAAVLSGPLAQVSRGALVEDLAARLTRMFAENLARLMAGDGTGGPGLAPAAGTALSVGLLLRALATERLNRLVAWIRAARRR</sequence>
<dbReference type="SUPFAM" id="SSF47741">
    <property type="entry name" value="CO dehydrogenase ISP C-domain like"/>
    <property type="match status" value="1"/>
</dbReference>
<evidence type="ECO:0000259" key="7">
    <source>
        <dbReference type="PROSITE" id="PS51085"/>
    </source>
</evidence>
<dbReference type="PROSITE" id="PS51085">
    <property type="entry name" value="2FE2S_FER_2"/>
    <property type="match status" value="1"/>
</dbReference>
<dbReference type="SUPFAM" id="SSF54292">
    <property type="entry name" value="2Fe-2S ferredoxin-like"/>
    <property type="match status" value="1"/>
</dbReference>
<comment type="caution">
    <text evidence="8">The sequence shown here is derived from an EMBL/GenBank/DDBJ whole genome shotgun (WGS) entry which is preliminary data.</text>
</comment>
<evidence type="ECO:0000313" key="9">
    <source>
        <dbReference type="Proteomes" id="UP001165652"/>
    </source>
</evidence>
<keyword evidence="3" id="KW-0560">Oxidoreductase</keyword>
<accession>A0ABT5J526</accession>
<dbReference type="SUPFAM" id="SSF55961">
    <property type="entry name" value="Bet v1-like"/>
    <property type="match status" value="1"/>
</dbReference>
<dbReference type="EMBL" id="JAQQLI010000003">
    <property type="protein sequence ID" value="MDC7784721.1"/>
    <property type="molecule type" value="Genomic_DNA"/>
</dbReference>
<dbReference type="Pfam" id="PF01799">
    <property type="entry name" value="Fer2_2"/>
    <property type="match status" value="1"/>
</dbReference>
<evidence type="ECO:0000256" key="1">
    <source>
        <dbReference type="ARBA" id="ARBA00022714"/>
    </source>
</evidence>
<protein>
    <submittedName>
        <fullName evidence="8">2Fe-2S iron-sulfur cluster-binding protein</fullName>
    </submittedName>
</protein>
<dbReference type="Gene3D" id="3.30.530.20">
    <property type="match status" value="1"/>
</dbReference>
<evidence type="ECO:0000256" key="3">
    <source>
        <dbReference type="ARBA" id="ARBA00023002"/>
    </source>
</evidence>
<dbReference type="Gene3D" id="1.10.150.120">
    <property type="entry name" value="[2Fe-2S]-binding domain"/>
    <property type="match status" value="1"/>
</dbReference>
<dbReference type="InterPro" id="IPR036010">
    <property type="entry name" value="2Fe-2S_ferredoxin-like_sf"/>
</dbReference>
<proteinExistence type="predicted"/>
<dbReference type="PANTHER" id="PTHR44379">
    <property type="entry name" value="OXIDOREDUCTASE WITH IRON-SULFUR SUBUNIT"/>
    <property type="match status" value="1"/>
</dbReference>
<dbReference type="Gene3D" id="3.10.20.30">
    <property type="match status" value="1"/>
</dbReference>
<dbReference type="InterPro" id="IPR010419">
    <property type="entry name" value="CO_DH_gsu"/>
</dbReference>
<dbReference type="InterPro" id="IPR012675">
    <property type="entry name" value="Beta-grasp_dom_sf"/>
</dbReference>
<dbReference type="InterPro" id="IPR006058">
    <property type="entry name" value="2Fe2S_fd_BS"/>
</dbReference>
<keyword evidence="2" id="KW-0479">Metal-binding</keyword>
<evidence type="ECO:0000313" key="8">
    <source>
        <dbReference type="EMBL" id="MDC7784721.1"/>
    </source>
</evidence>
<keyword evidence="9" id="KW-1185">Reference proteome</keyword>